<evidence type="ECO:0000259" key="9">
    <source>
        <dbReference type="Pfam" id="PF12704"/>
    </source>
</evidence>
<keyword evidence="3 7" id="KW-0812">Transmembrane</keyword>
<dbReference type="PANTHER" id="PTHR30572">
    <property type="entry name" value="MEMBRANE COMPONENT OF TRANSPORTER-RELATED"/>
    <property type="match status" value="1"/>
</dbReference>
<organism evidence="10 11">
    <name type="scientific">Solidesulfovibrio carbinolicus</name>
    <dbReference type="NCBI Taxonomy" id="296842"/>
    <lineage>
        <taxon>Bacteria</taxon>
        <taxon>Pseudomonadati</taxon>
        <taxon>Thermodesulfobacteriota</taxon>
        <taxon>Desulfovibrionia</taxon>
        <taxon>Desulfovibrionales</taxon>
        <taxon>Desulfovibrionaceae</taxon>
        <taxon>Solidesulfovibrio</taxon>
    </lineage>
</organism>
<evidence type="ECO:0000256" key="1">
    <source>
        <dbReference type="ARBA" id="ARBA00004651"/>
    </source>
</evidence>
<sequence length="407" mass="43837">MLFSLRIALKSLATHKMRTVLAMLGVFLGAFALTGVLHVTLAMERKAVIETEKLGPNLLMAMTGNIRFRRGDIRPDAGNTNLKLPDAVALLRGLPSAVDGVPFLSFPMPIRAGDKKVMCQLVATWPAYPSIRGATPQYGRFFDQAEEDDKELVCALGPAIARRLFGTAEAAVGQSVFIFRARLTVVGVMEEKGSDVSGANQDEQIFVPLSTFMRRMSNKTYIHGVYVRLADGADFDAAREAAVHILRKRHDIKTDKGQPDDFKVLTAKDTMEVKQQALDLVQTLGFISSSLSFGIGGLGILSIMILLVRARRLEIGIRRAVGARKKDIVRQFLIESGMMASAGGAAGTVVALGVLAVVYRVGDFPSVYHPALIGGTLIGSAALGILAGAYPAWQASNVEVLAVLRDE</sequence>
<evidence type="ECO:0000256" key="3">
    <source>
        <dbReference type="ARBA" id="ARBA00022692"/>
    </source>
</evidence>
<dbReference type="EMBL" id="CP026538">
    <property type="protein sequence ID" value="QAZ65919.1"/>
    <property type="molecule type" value="Genomic_DNA"/>
</dbReference>
<comment type="subcellular location">
    <subcellularLocation>
        <location evidence="1">Cell membrane</location>
        <topology evidence="1">Multi-pass membrane protein</topology>
    </subcellularLocation>
</comment>
<keyword evidence="4 7" id="KW-1133">Transmembrane helix</keyword>
<keyword evidence="11" id="KW-1185">Reference proteome</keyword>
<dbReference type="GO" id="GO:0005886">
    <property type="term" value="C:plasma membrane"/>
    <property type="evidence" value="ECO:0007669"/>
    <property type="project" value="UniProtKB-SubCell"/>
</dbReference>
<evidence type="ECO:0000256" key="2">
    <source>
        <dbReference type="ARBA" id="ARBA00022475"/>
    </source>
</evidence>
<evidence type="ECO:0000259" key="8">
    <source>
        <dbReference type="Pfam" id="PF02687"/>
    </source>
</evidence>
<evidence type="ECO:0000256" key="5">
    <source>
        <dbReference type="ARBA" id="ARBA00023136"/>
    </source>
</evidence>
<dbReference type="InterPro" id="IPR050250">
    <property type="entry name" value="Macrolide_Exporter_MacB"/>
</dbReference>
<reference evidence="10 11" key="1">
    <citation type="submission" date="2018-02" db="EMBL/GenBank/DDBJ databases">
        <title>Genome sequence of Desulfovibrio carbinolicus DSM 3852.</title>
        <authorList>
            <person name="Wilbanks E."/>
            <person name="Skennerton C.T."/>
            <person name="Orphan V.J."/>
        </authorList>
    </citation>
    <scope>NUCLEOTIDE SEQUENCE [LARGE SCALE GENOMIC DNA]</scope>
    <source>
        <strain evidence="10 11">DSM 3852</strain>
    </source>
</reference>
<evidence type="ECO:0000313" key="11">
    <source>
        <dbReference type="Proteomes" id="UP000293296"/>
    </source>
</evidence>
<dbReference type="OrthoDB" id="9770099at2"/>
<comment type="similarity">
    <text evidence="6">Belongs to the ABC-4 integral membrane protein family.</text>
</comment>
<feature type="transmembrane region" description="Helical" evidence="7">
    <location>
        <begin position="291"/>
        <end position="311"/>
    </location>
</feature>
<feature type="transmembrane region" description="Helical" evidence="7">
    <location>
        <begin position="371"/>
        <end position="393"/>
    </location>
</feature>
<dbReference type="RefSeq" id="WP_129348703.1">
    <property type="nucleotide sequence ID" value="NZ_CP026538.1"/>
</dbReference>
<feature type="transmembrane region" description="Helical" evidence="7">
    <location>
        <begin position="332"/>
        <end position="359"/>
    </location>
</feature>
<evidence type="ECO:0000256" key="4">
    <source>
        <dbReference type="ARBA" id="ARBA00022989"/>
    </source>
</evidence>
<dbReference type="KEGG" id="dcb:C3Y92_01155"/>
<accession>A0A4P6HXE2</accession>
<feature type="domain" description="MacB-like periplasmic core" evidence="9">
    <location>
        <begin position="19"/>
        <end position="242"/>
    </location>
</feature>
<dbReference type="InterPro" id="IPR025857">
    <property type="entry name" value="MacB_PCD"/>
</dbReference>
<dbReference type="Pfam" id="PF02687">
    <property type="entry name" value="FtsX"/>
    <property type="match status" value="1"/>
</dbReference>
<dbReference type="InterPro" id="IPR003838">
    <property type="entry name" value="ABC3_permease_C"/>
</dbReference>
<dbReference type="GO" id="GO:0022857">
    <property type="term" value="F:transmembrane transporter activity"/>
    <property type="evidence" value="ECO:0007669"/>
    <property type="project" value="TreeGrafter"/>
</dbReference>
<keyword evidence="5 7" id="KW-0472">Membrane</keyword>
<proteinExistence type="inferred from homology"/>
<protein>
    <submittedName>
        <fullName evidence="10">ABC transporter permease</fullName>
    </submittedName>
</protein>
<gene>
    <name evidence="10" type="ORF">C3Y92_01155</name>
</gene>
<dbReference type="Pfam" id="PF12704">
    <property type="entry name" value="MacB_PCD"/>
    <property type="match status" value="1"/>
</dbReference>
<dbReference type="AlphaFoldDB" id="A0A4P6HXE2"/>
<evidence type="ECO:0000313" key="10">
    <source>
        <dbReference type="EMBL" id="QAZ65919.1"/>
    </source>
</evidence>
<feature type="domain" description="ABC3 transporter permease C-terminal" evidence="8">
    <location>
        <begin position="288"/>
        <end position="399"/>
    </location>
</feature>
<dbReference type="Proteomes" id="UP000293296">
    <property type="component" value="Chromosome"/>
</dbReference>
<dbReference type="PANTHER" id="PTHR30572:SF4">
    <property type="entry name" value="ABC TRANSPORTER PERMEASE YTRF"/>
    <property type="match status" value="1"/>
</dbReference>
<evidence type="ECO:0000256" key="6">
    <source>
        <dbReference type="ARBA" id="ARBA00038076"/>
    </source>
</evidence>
<keyword evidence="2" id="KW-1003">Cell membrane</keyword>
<evidence type="ECO:0000256" key="7">
    <source>
        <dbReference type="SAM" id="Phobius"/>
    </source>
</evidence>
<name>A0A4P6HXE2_9BACT</name>